<dbReference type="AlphaFoldDB" id="A0AAD7FLE1"/>
<accession>A0AAD7FLE1</accession>
<evidence type="ECO:0000313" key="1">
    <source>
        <dbReference type="EMBL" id="KAJ7626705.1"/>
    </source>
</evidence>
<reference evidence="1" key="1">
    <citation type="submission" date="2023-03" db="EMBL/GenBank/DDBJ databases">
        <title>Massive genome expansion in bonnet fungi (Mycena s.s.) driven by repeated elements and novel gene families across ecological guilds.</title>
        <authorList>
            <consortium name="Lawrence Berkeley National Laboratory"/>
            <person name="Harder C.B."/>
            <person name="Miyauchi S."/>
            <person name="Viragh M."/>
            <person name="Kuo A."/>
            <person name="Thoen E."/>
            <person name="Andreopoulos B."/>
            <person name="Lu D."/>
            <person name="Skrede I."/>
            <person name="Drula E."/>
            <person name="Henrissat B."/>
            <person name="Morin E."/>
            <person name="Kohler A."/>
            <person name="Barry K."/>
            <person name="LaButti K."/>
            <person name="Morin E."/>
            <person name="Salamov A."/>
            <person name="Lipzen A."/>
            <person name="Mereny Z."/>
            <person name="Hegedus B."/>
            <person name="Baldrian P."/>
            <person name="Stursova M."/>
            <person name="Weitz H."/>
            <person name="Taylor A."/>
            <person name="Grigoriev I.V."/>
            <person name="Nagy L.G."/>
            <person name="Martin F."/>
            <person name="Kauserud H."/>
        </authorList>
    </citation>
    <scope>NUCLEOTIDE SEQUENCE</scope>
    <source>
        <strain evidence="1">CBHHK067</strain>
    </source>
</reference>
<protein>
    <submittedName>
        <fullName evidence="1">Uncharacterized protein</fullName>
    </submittedName>
</protein>
<keyword evidence="2" id="KW-1185">Reference proteome</keyword>
<proteinExistence type="predicted"/>
<gene>
    <name evidence="1" type="ORF">B0H17DRAFT_1150953</name>
</gene>
<sequence length="316" mass="35152">MDNFFDHAKAAEALNSWTESMTAVASTKDYMHQAALLDLSAFRVKRVDSSITKVLARSESSRPEAIVIVVGVLKSLNLPPVKKNRAYLEIVGYNSKHFAAAMENIKDLAYSLASKFPSDIVEHWVPVPDTAEFGPTIGGSCRYFALGVDIAPETKILFGKYVDPSGTLSHHLGNTVAYCIDNDVAYLCIKKDQYVKKDPAGFRVGDIVEMGFALVAFCQASRNKDDKQICKLVLRTLTFLDDSFAKAAFKARRTNEANAMSVGSRPTQFPSLVKKRFDFHELSSDNEDYPETRRRMAAMRISDKCIEMETSSNQCT</sequence>
<comment type="caution">
    <text evidence="1">The sequence shown here is derived from an EMBL/GenBank/DDBJ whole genome shotgun (WGS) entry which is preliminary data.</text>
</comment>
<dbReference type="EMBL" id="JARKIE010000577">
    <property type="protein sequence ID" value="KAJ7626705.1"/>
    <property type="molecule type" value="Genomic_DNA"/>
</dbReference>
<organism evidence="1 2">
    <name type="scientific">Mycena rosella</name>
    <name type="common">Pink bonnet</name>
    <name type="synonym">Agaricus rosellus</name>
    <dbReference type="NCBI Taxonomy" id="1033263"/>
    <lineage>
        <taxon>Eukaryota</taxon>
        <taxon>Fungi</taxon>
        <taxon>Dikarya</taxon>
        <taxon>Basidiomycota</taxon>
        <taxon>Agaricomycotina</taxon>
        <taxon>Agaricomycetes</taxon>
        <taxon>Agaricomycetidae</taxon>
        <taxon>Agaricales</taxon>
        <taxon>Marasmiineae</taxon>
        <taxon>Mycenaceae</taxon>
        <taxon>Mycena</taxon>
    </lineage>
</organism>
<name>A0AAD7FLE1_MYCRO</name>
<evidence type="ECO:0000313" key="2">
    <source>
        <dbReference type="Proteomes" id="UP001221757"/>
    </source>
</evidence>
<dbReference type="Proteomes" id="UP001221757">
    <property type="component" value="Unassembled WGS sequence"/>
</dbReference>